<accession>A0A4R8SQI1</accession>
<name>A0A4R8SQI1_9MYCO</name>
<protein>
    <submittedName>
        <fullName evidence="1">Uncharacterized protein</fullName>
    </submittedName>
</protein>
<comment type="caution">
    <text evidence="1">The sequence shown here is derived from an EMBL/GenBank/DDBJ whole genome shotgun (WGS) entry which is preliminary data.</text>
</comment>
<dbReference type="Proteomes" id="UP000294604">
    <property type="component" value="Unassembled WGS sequence"/>
</dbReference>
<gene>
    <name evidence="1" type="ORF">CCUG60884_03803</name>
</gene>
<evidence type="ECO:0000313" key="2">
    <source>
        <dbReference type="Proteomes" id="UP000294604"/>
    </source>
</evidence>
<proteinExistence type="predicted"/>
<evidence type="ECO:0000313" key="1">
    <source>
        <dbReference type="EMBL" id="TEA01322.1"/>
    </source>
</evidence>
<sequence length="45" mass="4778">MRNVGRAVLPDRTDSGGLHRVLEMLGRNNPVVFGAGGLFEGVQQG</sequence>
<organism evidence="1 2">
    <name type="scientific">Mycobacteroides salmoniphilum</name>
    <dbReference type="NCBI Taxonomy" id="404941"/>
    <lineage>
        <taxon>Bacteria</taxon>
        <taxon>Bacillati</taxon>
        <taxon>Actinomycetota</taxon>
        <taxon>Actinomycetes</taxon>
        <taxon>Mycobacteriales</taxon>
        <taxon>Mycobacteriaceae</taxon>
        <taxon>Mycobacteroides</taxon>
    </lineage>
</organism>
<dbReference type="AlphaFoldDB" id="A0A4R8SQI1"/>
<dbReference type="EMBL" id="PECL01000011">
    <property type="protein sequence ID" value="TEA01322.1"/>
    <property type="molecule type" value="Genomic_DNA"/>
</dbReference>
<reference evidence="1 2" key="1">
    <citation type="journal article" date="2019" name="Sci. Rep.">
        <title>Extended insight into the Mycobacterium chelonae-abscessus complex through whole genome sequencing of Mycobacterium salmoniphilum outbreak and Mycobacterium salmoniphilum-like strains.</title>
        <authorList>
            <person name="Behra P.R.K."/>
            <person name="Das S."/>
            <person name="Pettersson B.M.F."/>
            <person name="Shirreff L."/>
            <person name="DuCote T."/>
            <person name="Jacobsson K.G."/>
            <person name="Ennis D.G."/>
            <person name="Kirsebom L.A."/>
        </authorList>
    </citation>
    <scope>NUCLEOTIDE SEQUENCE [LARGE SCALE GENOMIC DNA]</scope>
    <source>
        <strain evidence="1 2">CCUG 60884</strain>
    </source>
</reference>